<feature type="transmembrane region" description="Helical" evidence="7">
    <location>
        <begin position="232"/>
        <end position="251"/>
    </location>
</feature>
<name>A0ABZ2NTP1_9BRAD</name>
<feature type="transmembrane region" description="Helical" evidence="7">
    <location>
        <begin position="139"/>
        <end position="160"/>
    </location>
</feature>
<feature type="transmembrane region" description="Helical" evidence="7">
    <location>
        <begin position="166"/>
        <end position="189"/>
    </location>
</feature>
<accession>A0ABZ2NTP1</accession>
<protein>
    <submittedName>
        <fullName evidence="9">DMT family transporter</fullName>
    </submittedName>
</protein>
<keyword evidence="2" id="KW-1003">Cell membrane</keyword>
<keyword evidence="4 7" id="KW-1133">Transmembrane helix</keyword>
<feature type="compositionally biased region" description="Low complexity" evidence="6">
    <location>
        <begin position="344"/>
        <end position="360"/>
    </location>
</feature>
<keyword evidence="3 7" id="KW-0812">Transmembrane</keyword>
<dbReference type="Proteomes" id="UP001432046">
    <property type="component" value="Chromosome"/>
</dbReference>
<feature type="transmembrane region" description="Helical" evidence="7">
    <location>
        <begin position="51"/>
        <end position="72"/>
    </location>
</feature>
<dbReference type="EMBL" id="CP147711">
    <property type="protein sequence ID" value="WXC77885.1"/>
    <property type="molecule type" value="Genomic_DNA"/>
</dbReference>
<gene>
    <name evidence="9" type="ORF">WDK88_31320</name>
</gene>
<organism evidence="9 10">
    <name type="scientific">Bradyrhizobium septentrionale</name>
    <dbReference type="NCBI Taxonomy" id="1404411"/>
    <lineage>
        <taxon>Bacteria</taxon>
        <taxon>Pseudomonadati</taxon>
        <taxon>Pseudomonadota</taxon>
        <taxon>Alphaproteobacteria</taxon>
        <taxon>Hyphomicrobiales</taxon>
        <taxon>Nitrobacteraceae</taxon>
        <taxon>Bradyrhizobium</taxon>
    </lineage>
</organism>
<dbReference type="Pfam" id="PF00892">
    <property type="entry name" value="EamA"/>
    <property type="match status" value="2"/>
</dbReference>
<dbReference type="PANTHER" id="PTHR32322:SF18">
    <property type="entry name" value="S-ADENOSYLMETHIONINE_S-ADENOSYLHOMOCYSTEINE TRANSPORTER"/>
    <property type="match status" value="1"/>
</dbReference>
<evidence type="ECO:0000259" key="8">
    <source>
        <dbReference type="Pfam" id="PF00892"/>
    </source>
</evidence>
<evidence type="ECO:0000256" key="5">
    <source>
        <dbReference type="ARBA" id="ARBA00023136"/>
    </source>
</evidence>
<feature type="transmembrane region" description="Helical" evidence="7">
    <location>
        <begin position="201"/>
        <end position="220"/>
    </location>
</feature>
<dbReference type="InterPro" id="IPR037185">
    <property type="entry name" value="EmrE-like"/>
</dbReference>
<feature type="transmembrane region" description="Helical" evidence="7">
    <location>
        <begin position="84"/>
        <end position="109"/>
    </location>
</feature>
<reference evidence="9" key="2">
    <citation type="submission" date="2024-03" db="EMBL/GenBank/DDBJ databases">
        <authorList>
            <person name="Bromfield E.S.P."/>
            <person name="Cloutier S."/>
        </authorList>
    </citation>
    <scope>NUCLEOTIDE SEQUENCE</scope>
    <source>
        <strain evidence="9">5S5</strain>
    </source>
</reference>
<dbReference type="InterPro" id="IPR050638">
    <property type="entry name" value="AA-Vitamin_Transporters"/>
</dbReference>
<feature type="region of interest" description="Disordered" evidence="6">
    <location>
        <begin position="326"/>
        <end position="360"/>
    </location>
</feature>
<dbReference type="InterPro" id="IPR000620">
    <property type="entry name" value="EamA_dom"/>
</dbReference>
<dbReference type="SUPFAM" id="SSF103481">
    <property type="entry name" value="Multidrug resistance efflux transporter EmrE"/>
    <property type="match status" value="2"/>
</dbReference>
<dbReference type="PANTHER" id="PTHR32322">
    <property type="entry name" value="INNER MEMBRANE TRANSPORTER"/>
    <property type="match status" value="1"/>
</dbReference>
<evidence type="ECO:0000256" key="7">
    <source>
        <dbReference type="SAM" id="Phobius"/>
    </source>
</evidence>
<evidence type="ECO:0000256" key="3">
    <source>
        <dbReference type="ARBA" id="ARBA00022692"/>
    </source>
</evidence>
<evidence type="ECO:0000313" key="9">
    <source>
        <dbReference type="EMBL" id="WXC77885.1"/>
    </source>
</evidence>
<feature type="transmembrane region" description="Helical" evidence="7">
    <location>
        <begin position="258"/>
        <end position="282"/>
    </location>
</feature>
<evidence type="ECO:0000256" key="1">
    <source>
        <dbReference type="ARBA" id="ARBA00004651"/>
    </source>
</evidence>
<keyword evidence="10" id="KW-1185">Reference proteome</keyword>
<comment type="subcellular location">
    <subcellularLocation>
        <location evidence="1">Cell membrane</location>
        <topology evidence="1">Multi-pass membrane protein</topology>
    </subcellularLocation>
</comment>
<reference evidence="9" key="1">
    <citation type="journal article" date="2021" name="Int. J. Syst. Evol. Microbiol.">
        <title>Bradyrhizobium septentrionale sp. nov. (sv. septentrionale) and Bradyrhizobium quebecense sp. nov. (sv. septentrionale) associated with legumes native to Canada possess rearranged symbiosis genes and numerous insertion sequences.</title>
        <authorList>
            <person name="Bromfield E.S.P."/>
            <person name="Cloutier S."/>
        </authorList>
    </citation>
    <scope>NUCLEOTIDE SEQUENCE</scope>
    <source>
        <strain evidence="9">5S5</strain>
    </source>
</reference>
<evidence type="ECO:0000256" key="2">
    <source>
        <dbReference type="ARBA" id="ARBA00022475"/>
    </source>
</evidence>
<feature type="transmembrane region" description="Helical" evidence="7">
    <location>
        <begin position="21"/>
        <end position="39"/>
    </location>
</feature>
<sequence length="360" mass="37519">MILFTSGIACKDAAVDQSLSPAKAAGLFVIVVLAWGINWSVTKSLVQAVPLLWTASIRSWVALIALLVILRASGNLIIPRIADVPVVLSVALLHMTFFSTLTAAGLRYLPASKGVVLGYTTPLWVALAAGAARTERLGTLKLVGVASGLAGLCVILNPASLDWSNLHIIAGAGMIILAAICWAANIIYIRSHRWIATPLQLLLWQVLVATLVLTMTALVTEGVPEVTWSPHLVLLFLYSGFIGTALAYWAMSMVNKSLPALTTSLGTTATPIVGIVTAALLLGEPIDLSLAIAAALIVGGIALSSLADAPSRAQLGPVLMDSSRPLRSRKLTSKPTSLHVGLGPEAAAARRPISSSSSPP</sequence>
<feature type="transmembrane region" description="Helical" evidence="7">
    <location>
        <begin position="115"/>
        <end position="132"/>
    </location>
</feature>
<evidence type="ECO:0000256" key="6">
    <source>
        <dbReference type="SAM" id="MobiDB-lite"/>
    </source>
</evidence>
<feature type="transmembrane region" description="Helical" evidence="7">
    <location>
        <begin position="288"/>
        <end position="307"/>
    </location>
</feature>
<evidence type="ECO:0000256" key="4">
    <source>
        <dbReference type="ARBA" id="ARBA00022989"/>
    </source>
</evidence>
<dbReference type="RefSeq" id="WP_224496682.1">
    <property type="nucleotide sequence ID" value="NZ_CP088285.1"/>
</dbReference>
<proteinExistence type="predicted"/>
<feature type="domain" description="EamA" evidence="8">
    <location>
        <begin position="171"/>
        <end position="305"/>
    </location>
</feature>
<keyword evidence="5 7" id="KW-0472">Membrane</keyword>
<evidence type="ECO:0000313" key="10">
    <source>
        <dbReference type="Proteomes" id="UP001432046"/>
    </source>
</evidence>
<feature type="domain" description="EamA" evidence="8">
    <location>
        <begin position="25"/>
        <end position="156"/>
    </location>
</feature>